<name>A0ABW9XCI8_9SPHN</name>
<keyword evidence="8" id="KW-0902">Two-component regulatory system</keyword>
<evidence type="ECO:0000256" key="7">
    <source>
        <dbReference type="ARBA" id="ARBA00022840"/>
    </source>
</evidence>
<dbReference type="EC" id="2.7.13.3" evidence="2"/>
<evidence type="ECO:0000256" key="2">
    <source>
        <dbReference type="ARBA" id="ARBA00012438"/>
    </source>
</evidence>
<dbReference type="Pfam" id="PF02518">
    <property type="entry name" value="HATPase_c"/>
    <property type="match status" value="1"/>
</dbReference>
<dbReference type="InterPro" id="IPR000014">
    <property type="entry name" value="PAS"/>
</dbReference>
<dbReference type="SUPFAM" id="SSF47384">
    <property type="entry name" value="Homodimeric domain of signal transducing histidine kinase"/>
    <property type="match status" value="1"/>
</dbReference>
<keyword evidence="6 10" id="KW-0418">Kinase</keyword>
<dbReference type="CDD" id="cd00130">
    <property type="entry name" value="PAS"/>
    <property type="match status" value="1"/>
</dbReference>
<accession>A0ABW9XCI8</accession>
<dbReference type="Proteomes" id="UP000753724">
    <property type="component" value="Unassembled WGS sequence"/>
</dbReference>
<comment type="catalytic activity">
    <reaction evidence="1">
        <text>ATP + protein L-histidine = ADP + protein N-phospho-L-histidine.</text>
        <dbReference type="EC" id="2.7.13.3"/>
    </reaction>
</comment>
<dbReference type="SUPFAM" id="SSF55874">
    <property type="entry name" value="ATPase domain of HSP90 chaperone/DNA topoisomerase II/histidine kinase"/>
    <property type="match status" value="1"/>
</dbReference>
<dbReference type="InterPro" id="IPR004358">
    <property type="entry name" value="Sig_transdc_His_kin-like_C"/>
</dbReference>
<keyword evidence="3" id="KW-0597">Phosphoprotein</keyword>
<gene>
    <name evidence="10" type="ORF">GTZ99_06615</name>
</gene>
<dbReference type="EMBL" id="JAAAPO010000002">
    <property type="protein sequence ID" value="NBC36230.1"/>
    <property type="molecule type" value="Genomic_DNA"/>
</dbReference>
<dbReference type="Gene3D" id="3.30.565.10">
    <property type="entry name" value="Histidine kinase-like ATPase, C-terminal domain"/>
    <property type="match status" value="1"/>
</dbReference>
<keyword evidence="5" id="KW-0547">Nucleotide-binding</keyword>
<dbReference type="GO" id="GO:0016301">
    <property type="term" value="F:kinase activity"/>
    <property type="evidence" value="ECO:0007669"/>
    <property type="project" value="UniProtKB-KW"/>
</dbReference>
<dbReference type="InterPro" id="IPR003661">
    <property type="entry name" value="HisK_dim/P_dom"/>
</dbReference>
<organism evidence="10 11">
    <name type="scientific">Novosphingobium ovatum</name>
    <dbReference type="NCBI Taxonomy" id="1908523"/>
    <lineage>
        <taxon>Bacteria</taxon>
        <taxon>Pseudomonadati</taxon>
        <taxon>Pseudomonadota</taxon>
        <taxon>Alphaproteobacteria</taxon>
        <taxon>Sphingomonadales</taxon>
        <taxon>Sphingomonadaceae</taxon>
        <taxon>Novosphingobium</taxon>
    </lineage>
</organism>
<keyword evidence="7" id="KW-0067">ATP-binding</keyword>
<dbReference type="SMART" id="SM00388">
    <property type="entry name" value="HisKA"/>
    <property type="match status" value="1"/>
</dbReference>
<comment type="caution">
    <text evidence="10">The sequence shown here is derived from an EMBL/GenBank/DDBJ whole genome shotgun (WGS) entry which is preliminary data.</text>
</comment>
<dbReference type="SUPFAM" id="SSF55785">
    <property type="entry name" value="PYP-like sensor domain (PAS domain)"/>
    <property type="match status" value="1"/>
</dbReference>
<protein>
    <recommendedName>
        <fullName evidence="2">histidine kinase</fullName>
        <ecNumber evidence="2">2.7.13.3</ecNumber>
    </recommendedName>
</protein>
<evidence type="ECO:0000313" key="11">
    <source>
        <dbReference type="Proteomes" id="UP000753724"/>
    </source>
</evidence>
<dbReference type="SMART" id="SM00387">
    <property type="entry name" value="HATPase_c"/>
    <property type="match status" value="1"/>
</dbReference>
<dbReference type="InterPro" id="IPR036890">
    <property type="entry name" value="HATPase_C_sf"/>
</dbReference>
<dbReference type="Pfam" id="PF00512">
    <property type="entry name" value="HisKA"/>
    <property type="match status" value="1"/>
</dbReference>
<evidence type="ECO:0000256" key="8">
    <source>
        <dbReference type="ARBA" id="ARBA00023012"/>
    </source>
</evidence>
<dbReference type="RefSeq" id="WP_161717464.1">
    <property type="nucleotide sequence ID" value="NZ_JAAAPO010000002.1"/>
</dbReference>
<dbReference type="InterPro" id="IPR036097">
    <property type="entry name" value="HisK_dim/P_sf"/>
</dbReference>
<evidence type="ECO:0000313" key="10">
    <source>
        <dbReference type="EMBL" id="NBC36230.1"/>
    </source>
</evidence>
<dbReference type="Gene3D" id="3.30.450.20">
    <property type="entry name" value="PAS domain"/>
    <property type="match status" value="1"/>
</dbReference>
<evidence type="ECO:0000256" key="3">
    <source>
        <dbReference type="ARBA" id="ARBA00022553"/>
    </source>
</evidence>
<dbReference type="PANTHER" id="PTHR43065:SF10">
    <property type="entry name" value="PEROXIDE STRESS-ACTIVATED HISTIDINE KINASE MAK3"/>
    <property type="match status" value="1"/>
</dbReference>
<keyword evidence="4" id="KW-0808">Transferase</keyword>
<dbReference type="InterPro" id="IPR005467">
    <property type="entry name" value="His_kinase_dom"/>
</dbReference>
<sequence>MNDGGTGAGSAQEGAVELPRLRAASATGTPGPTPDVRRQMASLPHPVLMLAPGQVVAAANPAAEQFFSQSQRRLIGRAFAEMLRFSDPRLQGRLAESDTPVSARHVDAQVVGQGPRRLDVATAPVVDAAGWQMLTLSDSAAVEPLGEATPMGNDSLLRGPEILAHEIKNPLAGIRGAAQLLGRKVEGSDRALTNLIADEVDRIAKLIDQMQTLSRRTSEPVEPCNLHETIRRASQILSAASAPKGVAPRIEEEFDPSLPPVLGSAHGLVQVLLNLLANAREATQDTPTPRIIVRTRFVSGMQLHATGRGNPVRLPIEVRVSDNGPGIAAGVRDHIFEPFVTSKKTGQGLGLALVRKLIRDMNGRITHDRDEAGGWTHFRLHLPVADGEPRRLRSPRGGENA</sequence>
<evidence type="ECO:0000259" key="9">
    <source>
        <dbReference type="PROSITE" id="PS50109"/>
    </source>
</evidence>
<feature type="domain" description="Histidine kinase" evidence="9">
    <location>
        <begin position="162"/>
        <end position="386"/>
    </location>
</feature>
<evidence type="ECO:0000256" key="4">
    <source>
        <dbReference type="ARBA" id="ARBA00022679"/>
    </source>
</evidence>
<dbReference type="CDD" id="cd00082">
    <property type="entry name" value="HisKA"/>
    <property type="match status" value="1"/>
</dbReference>
<dbReference type="PRINTS" id="PR00344">
    <property type="entry name" value="BCTRLSENSOR"/>
</dbReference>
<evidence type="ECO:0000256" key="6">
    <source>
        <dbReference type="ARBA" id="ARBA00022777"/>
    </source>
</evidence>
<evidence type="ECO:0000256" key="1">
    <source>
        <dbReference type="ARBA" id="ARBA00000085"/>
    </source>
</evidence>
<dbReference type="PROSITE" id="PS50109">
    <property type="entry name" value="HIS_KIN"/>
    <property type="match status" value="1"/>
</dbReference>
<dbReference type="InterPro" id="IPR003594">
    <property type="entry name" value="HATPase_dom"/>
</dbReference>
<keyword evidence="11" id="KW-1185">Reference proteome</keyword>
<dbReference type="PANTHER" id="PTHR43065">
    <property type="entry name" value="SENSOR HISTIDINE KINASE"/>
    <property type="match status" value="1"/>
</dbReference>
<dbReference type="Gene3D" id="1.10.287.130">
    <property type="match status" value="1"/>
</dbReference>
<evidence type="ECO:0000256" key="5">
    <source>
        <dbReference type="ARBA" id="ARBA00022741"/>
    </source>
</evidence>
<dbReference type="InterPro" id="IPR035965">
    <property type="entry name" value="PAS-like_dom_sf"/>
</dbReference>
<reference evidence="11" key="1">
    <citation type="submission" date="2020-01" db="EMBL/GenBank/DDBJ databases">
        <title>Sphingomonas sp. strain CSW-10.</title>
        <authorList>
            <person name="Chen W.-M."/>
        </authorList>
    </citation>
    <scope>NUCLEOTIDE SEQUENCE [LARGE SCALE GENOMIC DNA]</scope>
    <source>
        <strain evidence="11">FSY-8</strain>
    </source>
</reference>
<proteinExistence type="predicted"/>